<reference evidence="5" key="1">
    <citation type="journal article" date="2015" name="PeerJ">
        <title>First genomic representation of candidate bacterial phylum KSB3 points to enhanced environmental sensing as a trigger of wastewater bulking.</title>
        <authorList>
            <person name="Sekiguchi Y."/>
            <person name="Ohashi A."/>
            <person name="Parks D.H."/>
            <person name="Yamauchi T."/>
            <person name="Tyson G.W."/>
            <person name="Hugenholtz P."/>
        </authorList>
    </citation>
    <scope>NUCLEOTIDE SEQUENCE [LARGE SCALE GENOMIC DNA]</scope>
</reference>
<evidence type="ECO:0000256" key="3">
    <source>
        <dbReference type="ARBA" id="ARBA00022729"/>
    </source>
</evidence>
<dbReference type="SUPFAM" id="SSF53850">
    <property type="entry name" value="Periplasmic binding protein-like II"/>
    <property type="match status" value="1"/>
</dbReference>
<evidence type="ECO:0000256" key="4">
    <source>
        <dbReference type="ARBA" id="ARBA00022764"/>
    </source>
</evidence>
<name>A0A081C5H8_VECG1</name>
<dbReference type="STRING" id="1499967.U27_06819"/>
<keyword evidence="6" id="KW-1185">Reference proteome</keyword>
<dbReference type="GO" id="GO:0042597">
    <property type="term" value="C:periplasmic space"/>
    <property type="evidence" value="ECO:0007669"/>
    <property type="project" value="UniProtKB-SubCell"/>
</dbReference>
<evidence type="ECO:0000256" key="1">
    <source>
        <dbReference type="ARBA" id="ARBA00004418"/>
    </source>
</evidence>
<sequence length="376" mass="41703">MLSVRKGALVVLISLCILISGMGTRWTHAEEKATLSIINFDGYSEQAWVKPFEEKYNCTVKITTAGTVEEHFTKVKAAPDEYNIVSIDSGRVKLYQDAGLIQPIDVSKLSNYNKIGEFFRNHPYAKTESGEKLHVPIVWGTQTITINTAAIPEDKLAPYLSEDKKTVSLDILTAPEFKGEIAFFDESSNVTCIAAIHAGIDNPFQFGEGDWEKVRQRLYEWKSNARTFTTGLDSEFGVLTSEDALIVLGGNDALLNIRLEEAGLRKNFTQYAMTEGTICWIDGWVITAPTTGRSLELAHAYIDYMIGDQGQKELAALVGFGIVNPAGASGFNPVVLDSAWWYGRDIAEFPAPLYIMVPEEDTGKRVELWNRVKATP</sequence>
<keyword evidence="4" id="KW-0574">Periplasm</keyword>
<dbReference type="EMBL" id="DF820471">
    <property type="protein sequence ID" value="GAK59833.1"/>
    <property type="molecule type" value="Genomic_DNA"/>
</dbReference>
<dbReference type="PRINTS" id="PR00909">
    <property type="entry name" value="SPERMDNBNDNG"/>
</dbReference>
<dbReference type="AlphaFoldDB" id="A0A081C5H8"/>
<evidence type="ECO:0000256" key="2">
    <source>
        <dbReference type="ARBA" id="ARBA00022448"/>
    </source>
</evidence>
<gene>
    <name evidence="5" type="ORF">U27_06819</name>
</gene>
<keyword evidence="2" id="KW-0813">Transport</keyword>
<accession>A0A081C5H8</accession>
<dbReference type="HOGENOM" id="CLU_026974_1_5_0"/>
<dbReference type="eggNOG" id="COG0687">
    <property type="taxonomic scope" value="Bacteria"/>
</dbReference>
<evidence type="ECO:0000313" key="5">
    <source>
        <dbReference type="EMBL" id="GAK59833.1"/>
    </source>
</evidence>
<evidence type="ECO:0000313" key="6">
    <source>
        <dbReference type="Proteomes" id="UP000030661"/>
    </source>
</evidence>
<dbReference type="Gene3D" id="3.40.190.10">
    <property type="entry name" value="Periplasmic binding protein-like II"/>
    <property type="match status" value="2"/>
</dbReference>
<dbReference type="InterPro" id="IPR006059">
    <property type="entry name" value="SBP"/>
</dbReference>
<organism evidence="5">
    <name type="scientific">Vecturithrix granuli</name>
    <dbReference type="NCBI Taxonomy" id="1499967"/>
    <lineage>
        <taxon>Bacteria</taxon>
        <taxon>Candidatus Moduliflexota</taxon>
        <taxon>Candidatus Vecturitrichia</taxon>
        <taxon>Candidatus Vecturitrichales</taxon>
        <taxon>Candidatus Vecturitrichaceae</taxon>
        <taxon>Candidatus Vecturithrix</taxon>
    </lineage>
</organism>
<proteinExistence type="predicted"/>
<dbReference type="Pfam" id="PF13416">
    <property type="entry name" value="SBP_bac_8"/>
    <property type="match status" value="1"/>
</dbReference>
<protein>
    <submittedName>
        <fullName evidence="5">ABC transporter, binding protein</fullName>
    </submittedName>
</protein>
<dbReference type="PANTHER" id="PTHR30222">
    <property type="entry name" value="SPERMIDINE/PUTRESCINE-BINDING PERIPLASMIC PROTEIN"/>
    <property type="match status" value="1"/>
</dbReference>
<dbReference type="InterPro" id="IPR001188">
    <property type="entry name" value="Sperm_putr-bd"/>
</dbReference>
<dbReference type="PANTHER" id="PTHR30222:SF17">
    <property type="entry name" value="SPERMIDINE_PUTRESCINE-BINDING PERIPLASMIC PROTEIN"/>
    <property type="match status" value="1"/>
</dbReference>
<comment type="subcellular location">
    <subcellularLocation>
        <location evidence="1">Periplasm</location>
    </subcellularLocation>
</comment>
<dbReference type="GO" id="GO:0015846">
    <property type="term" value="P:polyamine transport"/>
    <property type="evidence" value="ECO:0007669"/>
    <property type="project" value="InterPro"/>
</dbReference>
<dbReference type="Proteomes" id="UP000030661">
    <property type="component" value="Unassembled WGS sequence"/>
</dbReference>
<keyword evidence="3" id="KW-0732">Signal</keyword>
<dbReference type="GO" id="GO:0019808">
    <property type="term" value="F:polyamine binding"/>
    <property type="evidence" value="ECO:0007669"/>
    <property type="project" value="InterPro"/>
</dbReference>